<evidence type="ECO:0000256" key="3">
    <source>
        <dbReference type="ARBA" id="ARBA00023004"/>
    </source>
</evidence>
<evidence type="ECO:0000256" key="5">
    <source>
        <dbReference type="SAM" id="MobiDB-lite"/>
    </source>
</evidence>
<dbReference type="InterPro" id="IPR017896">
    <property type="entry name" value="4Fe4S_Fe-S-bd"/>
</dbReference>
<keyword evidence="4" id="KW-0411">Iron-sulfur</keyword>
<gene>
    <name evidence="7" type="ORF">EOI86_23385</name>
</gene>
<keyword evidence="2" id="KW-0479">Metal-binding</keyword>
<dbReference type="PROSITE" id="PS00198">
    <property type="entry name" value="4FE4S_FER_1"/>
    <property type="match status" value="3"/>
</dbReference>
<dbReference type="SUPFAM" id="SSF54862">
    <property type="entry name" value="4Fe-4S ferredoxins"/>
    <property type="match status" value="1"/>
</dbReference>
<dbReference type="EMBL" id="SADE01000004">
    <property type="protein sequence ID" value="RVU34063.1"/>
    <property type="molecule type" value="Genomic_DNA"/>
</dbReference>
<dbReference type="Gene3D" id="3.30.70.20">
    <property type="match status" value="2"/>
</dbReference>
<organism evidence="7 8">
    <name type="scientific">Hwanghaeella grinnelliae</name>
    <dbReference type="NCBI Taxonomy" id="2500179"/>
    <lineage>
        <taxon>Bacteria</taxon>
        <taxon>Pseudomonadati</taxon>
        <taxon>Pseudomonadota</taxon>
        <taxon>Alphaproteobacteria</taxon>
        <taxon>Rhodospirillales</taxon>
        <taxon>Rhodospirillaceae</taxon>
        <taxon>Hwanghaeella</taxon>
    </lineage>
</organism>
<feature type="compositionally biased region" description="Basic and acidic residues" evidence="5">
    <location>
        <begin position="658"/>
        <end position="681"/>
    </location>
</feature>
<feature type="domain" description="4Fe-4S ferredoxin-type" evidence="6">
    <location>
        <begin position="310"/>
        <end position="339"/>
    </location>
</feature>
<dbReference type="Pfam" id="PF12838">
    <property type="entry name" value="Fer4_7"/>
    <property type="match status" value="1"/>
</dbReference>
<dbReference type="Proteomes" id="UP000287447">
    <property type="component" value="Unassembled WGS sequence"/>
</dbReference>
<proteinExistence type="predicted"/>
<dbReference type="PROSITE" id="PS51379">
    <property type="entry name" value="4FE4S_FER_2"/>
    <property type="match status" value="4"/>
</dbReference>
<comment type="caution">
    <text evidence="7">The sequence shown here is derived from an EMBL/GenBank/DDBJ whole genome shotgun (WGS) entry which is preliminary data.</text>
</comment>
<evidence type="ECO:0000256" key="4">
    <source>
        <dbReference type="ARBA" id="ARBA00023014"/>
    </source>
</evidence>
<evidence type="ECO:0000313" key="7">
    <source>
        <dbReference type="EMBL" id="RVU34063.1"/>
    </source>
</evidence>
<sequence>MTDAGGAPERQEKVLICDCEGTMTLDRKALEGGFAEGCAKAGFTQLCRGELSQFIDQARTASGLMVACTQEQQTFHEALGEADIDLQPSFVNIREQAGWSEQGSKSAPKMRALLTAAEVRMPDVPTIDMASAGVCLIYGAGDVALEAASLLKDRLNVSLLLTDAGDLMPLGAMDLMIAAGRIAGATGHLGDFEIHVNGYAPVRPSSKDGLQFDIKRDGAAARCDLIVDLSGGAPLFPSHERRDGYFKLDPEDRPGLYKVLFDIADMVGEFEKPRYVDFQDALCAHSRSRVTGCTRCLDVCPASAIKPDGDHVTIDPYLCGGCGACNSVCPTGAAGYAAPSTEALLRRVRTLLSSYAQAGGKGAVLLVHDPRHGPAAIEAMARYGRGLPADVLPFEVNEITQVGLDFLLPALAYGADGIVIMGPTAKRSEIDGLAGQVAMAEAVATGLGYDSGLVSLVLEDDPQPVEDLLYAMPAVASDRAAASFNPQAQKRTNIRSASTHLHAHAPAPVDNIRLPAGAPFGAVRVDTDGCTLCLSCVSSCPTGALTDNPDKPQLGFQESACIQCGLCKSTCPEKVITLEPRFNFAANAVERHVVYEEEPFECVSCGKPFASKSTIEKMVKTLAEKHWMFQGAAAEKLKMCEDCRVQAQFNEPGGPMKLGERPTPRTTEDYLREREEENGKN</sequence>
<keyword evidence="3" id="KW-0408">Iron</keyword>
<keyword evidence="8" id="KW-1185">Reference proteome</keyword>
<dbReference type="Pfam" id="PF13187">
    <property type="entry name" value="Fer4_9"/>
    <property type="match status" value="1"/>
</dbReference>
<evidence type="ECO:0000256" key="1">
    <source>
        <dbReference type="ARBA" id="ARBA00022485"/>
    </source>
</evidence>
<dbReference type="AlphaFoldDB" id="A0A437QHN3"/>
<dbReference type="PANTHER" id="PTHR43687">
    <property type="entry name" value="ADENYLYLSULFATE REDUCTASE, BETA SUBUNIT"/>
    <property type="match status" value="1"/>
</dbReference>
<evidence type="ECO:0000259" key="6">
    <source>
        <dbReference type="PROSITE" id="PS51379"/>
    </source>
</evidence>
<feature type="domain" description="4Fe-4S ferredoxin-type" evidence="6">
    <location>
        <begin position="521"/>
        <end position="550"/>
    </location>
</feature>
<evidence type="ECO:0000256" key="2">
    <source>
        <dbReference type="ARBA" id="ARBA00022723"/>
    </source>
</evidence>
<dbReference type="OrthoDB" id="9800445at2"/>
<name>A0A437QHN3_9PROT</name>
<dbReference type="GO" id="GO:0051539">
    <property type="term" value="F:4 iron, 4 sulfur cluster binding"/>
    <property type="evidence" value="ECO:0007669"/>
    <property type="project" value="UniProtKB-KW"/>
</dbReference>
<accession>A0A437QHN3</accession>
<dbReference type="InterPro" id="IPR017900">
    <property type="entry name" value="4Fe4S_Fe_S_CS"/>
</dbReference>
<evidence type="ECO:0000313" key="8">
    <source>
        <dbReference type="Proteomes" id="UP000287447"/>
    </source>
</evidence>
<feature type="domain" description="4Fe-4S ferredoxin-type" evidence="6">
    <location>
        <begin position="552"/>
        <end position="581"/>
    </location>
</feature>
<feature type="domain" description="4Fe-4S ferredoxin-type" evidence="6">
    <location>
        <begin position="281"/>
        <end position="309"/>
    </location>
</feature>
<protein>
    <submittedName>
        <fullName evidence="7">4Fe-4S dicluster domain-containing protein</fullName>
    </submittedName>
</protein>
<dbReference type="PANTHER" id="PTHR43687:SF4">
    <property type="entry name" value="BLR5484 PROTEIN"/>
    <property type="match status" value="1"/>
</dbReference>
<dbReference type="InterPro" id="IPR050572">
    <property type="entry name" value="Fe-S_Ferredoxin"/>
</dbReference>
<keyword evidence="1" id="KW-0004">4Fe-4S</keyword>
<feature type="region of interest" description="Disordered" evidence="5">
    <location>
        <begin position="650"/>
        <end position="681"/>
    </location>
</feature>
<dbReference type="GO" id="GO:0046872">
    <property type="term" value="F:metal ion binding"/>
    <property type="evidence" value="ECO:0007669"/>
    <property type="project" value="UniProtKB-KW"/>
</dbReference>
<dbReference type="RefSeq" id="WP_127768093.1">
    <property type="nucleotide sequence ID" value="NZ_SADE01000004.1"/>
</dbReference>
<reference evidence="8" key="1">
    <citation type="submission" date="2019-01" db="EMBL/GenBank/DDBJ databases">
        <title>Gri0909 isolated from a small marine red alga.</title>
        <authorList>
            <person name="Kim J."/>
            <person name="Jeong S.E."/>
            <person name="Jeon C.O."/>
        </authorList>
    </citation>
    <scope>NUCLEOTIDE SEQUENCE [LARGE SCALE GENOMIC DNA]</scope>
    <source>
        <strain evidence="8">Gri0909</strain>
    </source>
</reference>